<dbReference type="Pfam" id="PF01762">
    <property type="entry name" value="Galactosyl_T"/>
    <property type="match status" value="1"/>
</dbReference>
<dbReference type="InterPro" id="IPR002659">
    <property type="entry name" value="Glyco_trans_31"/>
</dbReference>
<dbReference type="PANTHER" id="PTHR11214">
    <property type="entry name" value="BETA-1,3-N-ACETYLGLUCOSAMINYLTRANSFERASE"/>
    <property type="match status" value="1"/>
</dbReference>
<keyword evidence="3 11" id="KW-0328">Glycosyltransferase</keyword>
<organism evidence="12 13">
    <name type="scientific">Sinanodonta woodiana</name>
    <name type="common">Chinese pond mussel</name>
    <name type="synonym">Anodonta woodiana</name>
    <dbReference type="NCBI Taxonomy" id="1069815"/>
    <lineage>
        <taxon>Eukaryota</taxon>
        <taxon>Metazoa</taxon>
        <taxon>Spiralia</taxon>
        <taxon>Lophotrochozoa</taxon>
        <taxon>Mollusca</taxon>
        <taxon>Bivalvia</taxon>
        <taxon>Autobranchia</taxon>
        <taxon>Heteroconchia</taxon>
        <taxon>Palaeoheterodonta</taxon>
        <taxon>Unionida</taxon>
        <taxon>Unionoidea</taxon>
        <taxon>Unionidae</taxon>
        <taxon>Unioninae</taxon>
        <taxon>Sinanodonta</taxon>
    </lineage>
</organism>
<evidence type="ECO:0000256" key="11">
    <source>
        <dbReference type="RuleBase" id="RU363063"/>
    </source>
</evidence>
<dbReference type="GO" id="GO:0016757">
    <property type="term" value="F:glycosyltransferase activity"/>
    <property type="evidence" value="ECO:0007669"/>
    <property type="project" value="UniProtKB-KW"/>
</dbReference>
<dbReference type="EMBL" id="JBJQND010000002">
    <property type="protein sequence ID" value="KAL3886594.1"/>
    <property type="molecule type" value="Genomic_DNA"/>
</dbReference>
<evidence type="ECO:0000256" key="10">
    <source>
        <dbReference type="ARBA" id="ARBA00023180"/>
    </source>
</evidence>
<evidence type="ECO:0000256" key="4">
    <source>
        <dbReference type="ARBA" id="ARBA00022679"/>
    </source>
</evidence>
<keyword evidence="5" id="KW-0812">Transmembrane</keyword>
<keyword evidence="6" id="KW-0735">Signal-anchor</keyword>
<evidence type="ECO:0000256" key="5">
    <source>
        <dbReference type="ARBA" id="ARBA00022692"/>
    </source>
</evidence>
<keyword evidence="7" id="KW-1133">Transmembrane helix</keyword>
<keyword evidence="8 11" id="KW-0333">Golgi apparatus</keyword>
<evidence type="ECO:0000256" key="8">
    <source>
        <dbReference type="ARBA" id="ARBA00023034"/>
    </source>
</evidence>
<evidence type="ECO:0000256" key="6">
    <source>
        <dbReference type="ARBA" id="ARBA00022968"/>
    </source>
</evidence>
<evidence type="ECO:0000256" key="1">
    <source>
        <dbReference type="ARBA" id="ARBA00004323"/>
    </source>
</evidence>
<dbReference type="PANTHER" id="PTHR11214:SF314">
    <property type="entry name" value="HEXOSYLTRANSFERASE"/>
    <property type="match status" value="1"/>
</dbReference>
<keyword evidence="10" id="KW-0325">Glycoprotein</keyword>
<evidence type="ECO:0000256" key="9">
    <source>
        <dbReference type="ARBA" id="ARBA00023136"/>
    </source>
</evidence>
<dbReference type="Proteomes" id="UP001634394">
    <property type="component" value="Unassembled WGS sequence"/>
</dbReference>
<gene>
    <name evidence="12" type="ORF">ACJMK2_026578</name>
</gene>
<keyword evidence="9" id="KW-0472">Membrane</keyword>
<dbReference type="FunFam" id="3.90.550.50:FF:000001">
    <property type="entry name" value="Hexosyltransferase"/>
    <property type="match status" value="1"/>
</dbReference>
<sequence length="384" mass="43738">MSVRAAISVRTLFVLVAFLCLFVLVNFFTTSSHLSLYTGIITSSKIRVQHPSNAESEFMQSLQDKLRENKAKVVPNNGENISFHVNGKWKVNSATYLVDDDKSKSEIASKAKHNIFVSRKARQNSCDNCFAHNFEYVIFSDIICKVIEGKAVELLIFIMTAHQNSEQRNALRQTWLTVSQNNTSNVRYAFILGETKDKSLREQILLENSVHKDFLMENFVDAYSNLTLKTIMSFKYAVNNCPNVKFVLKTDDDMYVNVPDLLALLRKHENDLQKAVGGSCSQKASPIRIRFYPGFCSGTGYVTSLNVVRKVYEVSPNIPFFHLEDVYISLCIHHIGYKLLKFSGFNTGRPKLDPCLYKSVQLITSHGLSARMQKWIWNGICKRL</sequence>
<name>A0ABD3XK77_SINWO</name>
<evidence type="ECO:0000313" key="12">
    <source>
        <dbReference type="EMBL" id="KAL3886594.1"/>
    </source>
</evidence>
<dbReference type="Gene3D" id="3.90.550.50">
    <property type="match status" value="1"/>
</dbReference>
<keyword evidence="13" id="KW-1185">Reference proteome</keyword>
<dbReference type="EC" id="2.4.1.-" evidence="11"/>
<reference evidence="12 13" key="1">
    <citation type="submission" date="2024-11" db="EMBL/GenBank/DDBJ databases">
        <title>Chromosome-level genome assembly of the freshwater bivalve Anodonta woodiana.</title>
        <authorList>
            <person name="Chen X."/>
        </authorList>
    </citation>
    <scope>NUCLEOTIDE SEQUENCE [LARGE SCALE GENOMIC DNA]</scope>
    <source>
        <strain evidence="12">MN2024</strain>
        <tissue evidence="12">Gills</tissue>
    </source>
</reference>
<dbReference type="AlphaFoldDB" id="A0ABD3XK77"/>
<evidence type="ECO:0000256" key="3">
    <source>
        <dbReference type="ARBA" id="ARBA00022676"/>
    </source>
</evidence>
<evidence type="ECO:0000256" key="2">
    <source>
        <dbReference type="ARBA" id="ARBA00008661"/>
    </source>
</evidence>
<dbReference type="GO" id="GO:0000139">
    <property type="term" value="C:Golgi membrane"/>
    <property type="evidence" value="ECO:0007669"/>
    <property type="project" value="UniProtKB-SubCell"/>
</dbReference>
<proteinExistence type="inferred from homology"/>
<comment type="subcellular location">
    <subcellularLocation>
        <location evidence="1 11">Golgi apparatus membrane</location>
        <topology evidence="1 11">Single-pass type II membrane protein</topology>
    </subcellularLocation>
</comment>
<accession>A0ABD3XK77</accession>
<protein>
    <recommendedName>
        <fullName evidence="11">Hexosyltransferase</fullName>
        <ecNumber evidence="11">2.4.1.-</ecNumber>
    </recommendedName>
</protein>
<evidence type="ECO:0000313" key="13">
    <source>
        <dbReference type="Proteomes" id="UP001634394"/>
    </source>
</evidence>
<evidence type="ECO:0000256" key="7">
    <source>
        <dbReference type="ARBA" id="ARBA00022989"/>
    </source>
</evidence>
<comment type="caution">
    <text evidence="12">The sequence shown here is derived from an EMBL/GenBank/DDBJ whole genome shotgun (WGS) entry which is preliminary data.</text>
</comment>
<comment type="similarity">
    <text evidence="2 11">Belongs to the glycosyltransferase 31 family.</text>
</comment>
<keyword evidence="4" id="KW-0808">Transferase</keyword>